<protein>
    <submittedName>
        <fullName evidence="1">Uncharacterized protein</fullName>
    </submittedName>
</protein>
<evidence type="ECO:0000313" key="1">
    <source>
        <dbReference type="EMBL" id="TGV03436.1"/>
    </source>
</evidence>
<comment type="caution">
    <text evidence="1">The sequence shown here is derived from an EMBL/GenBank/DDBJ whole genome shotgun (WGS) entry which is preliminary data.</text>
</comment>
<sequence>MKKVIGSFIVLALAAGFYINTQSDNLEANGDYVLDQLFTKAHAQNEGGGGIPPGGNPTEGTCTITTIITDSNGKEISRTSKPGVSNECPSGSSVCEYSCT</sequence>
<evidence type="ECO:0000313" key="2">
    <source>
        <dbReference type="Proteomes" id="UP000307602"/>
    </source>
</evidence>
<dbReference type="Proteomes" id="UP000307602">
    <property type="component" value="Unassembled WGS sequence"/>
</dbReference>
<gene>
    <name evidence="1" type="ORF">EM932_07120</name>
</gene>
<reference evidence="1 2" key="1">
    <citation type="submission" date="2019-04" db="EMBL/GenBank/DDBJ databases">
        <authorList>
            <person name="Liu A."/>
        </authorList>
    </citation>
    <scope>NUCLEOTIDE SEQUENCE [LARGE SCALE GENOMIC DNA]</scope>
    <source>
        <strain evidence="1 2">RZ03</strain>
    </source>
</reference>
<dbReference type="RefSeq" id="WP_135876490.1">
    <property type="nucleotide sequence ID" value="NZ_SRSO01000007.1"/>
</dbReference>
<organism evidence="1 2">
    <name type="scientific">Flavivirga rizhaonensis</name>
    <dbReference type="NCBI Taxonomy" id="2559571"/>
    <lineage>
        <taxon>Bacteria</taxon>
        <taxon>Pseudomonadati</taxon>
        <taxon>Bacteroidota</taxon>
        <taxon>Flavobacteriia</taxon>
        <taxon>Flavobacteriales</taxon>
        <taxon>Flavobacteriaceae</taxon>
        <taxon>Flavivirga</taxon>
    </lineage>
</organism>
<dbReference type="EMBL" id="SRSO01000007">
    <property type="protein sequence ID" value="TGV03436.1"/>
    <property type="molecule type" value="Genomic_DNA"/>
</dbReference>
<name>A0A4S1DYV1_9FLAO</name>
<accession>A0A4S1DYV1</accession>
<dbReference type="AlphaFoldDB" id="A0A4S1DYV1"/>
<keyword evidence="2" id="KW-1185">Reference proteome</keyword>
<proteinExistence type="predicted"/>